<dbReference type="Proteomes" id="UP000242180">
    <property type="component" value="Unassembled WGS sequence"/>
</dbReference>
<sequence length="364" mass="41589">MREDFPSQRPVELLLPLSQLFSFARNFQSTMSTAHMLNEDPFSPWVNNPFDNNLQQHSSNFIDELLLEPELQQNYSSFSSGSSTSSGNDDTFDFDNLPRPTSSDWRYALSQIREQMFTSTSMRVPSPAKYIASRLNVEVKEDTMFQHLLQDKNLQDFNNAASTADLQTYRQHRSENIVVRLMFCRQLDLNVDRSSLTRLGNGVFIQTKWLPSPRQTDDVYSMLMFPEQVMHATPYSYTFGARYTDPYGSARDIVVRGNIPLWCQTIFLAECVRQKLGTVQRQRTGLFCFAPEIAVDLTSLPVDSPCRPELTIAHERTAMELSDLDEFREESVLSTMLFCDIPDDLAQVISSLATTWAIGQGYLA</sequence>
<name>A0A1X2H6N3_SYNRA</name>
<evidence type="ECO:0000313" key="2">
    <source>
        <dbReference type="Proteomes" id="UP000242180"/>
    </source>
</evidence>
<protein>
    <submittedName>
        <fullName evidence="1">Uncharacterized protein</fullName>
    </submittedName>
</protein>
<evidence type="ECO:0000313" key="1">
    <source>
        <dbReference type="EMBL" id="ORY94123.1"/>
    </source>
</evidence>
<proteinExistence type="predicted"/>
<comment type="caution">
    <text evidence="1">The sequence shown here is derived from an EMBL/GenBank/DDBJ whole genome shotgun (WGS) entry which is preliminary data.</text>
</comment>
<gene>
    <name evidence="1" type="ORF">BCR43DRAFT_495908</name>
</gene>
<reference evidence="1 2" key="1">
    <citation type="submission" date="2016-07" db="EMBL/GenBank/DDBJ databases">
        <title>Pervasive Adenine N6-methylation of Active Genes in Fungi.</title>
        <authorList>
            <consortium name="DOE Joint Genome Institute"/>
            <person name="Mondo S.J."/>
            <person name="Dannebaum R.O."/>
            <person name="Kuo R.C."/>
            <person name="Labutti K."/>
            <person name="Haridas S."/>
            <person name="Kuo A."/>
            <person name="Salamov A."/>
            <person name="Ahrendt S.R."/>
            <person name="Lipzen A."/>
            <person name="Sullivan W."/>
            <person name="Andreopoulos W.B."/>
            <person name="Clum A."/>
            <person name="Lindquist E."/>
            <person name="Daum C."/>
            <person name="Ramamoorthy G.K."/>
            <person name="Gryganskyi A."/>
            <person name="Culley D."/>
            <person name="Magnuson J.K."/>
            <person name="James T.Y."/>
            <person name="O'Malley M.A."/>
            <person name="Stajich J.E."/>
            <person name="Spatafora J.W."/>
            <person name="Visel A."/>
            <person name="Grigoriev I.V."/>
        </authorList>
    </citation>
    <scope>NUCLEOTIDE SEQUENCE [LARGE SCALE GENOMIC DNA]</scope>
    <source>
        <strain evidence="1 2">NRRL 2496</strain>
    </source>
</reference>
<accession>A0A1X2H6N3</accession>
<dbReference type="OrthoDB" id="2344405at2759"/>
<dbReference type="InParanoid" id="A0A1X2H6N3"/>
<keyword evidence="2" id="KW-1185">Reference proteome</keyword>
<dbReference type="EMBL" id="MCGN01000008">
    <property type="protein sequence ID" value="ORY94123.1"/>
    <property type="molecule type" value="Genomic_DNA"/>
</dbReference>
<dbReference type="AlphaFoldDB" id="A0A1X2H6N3"/>
<organism evidence="1 2">
    <name type="scientific">Syncephalastrum racemosum</name>
    <name type="common">Filamentous fungus</name>
    <dbReference type="NCBI Taxonomy" id="13706"/>
    <lineage>
        <taxon>Eukaryota</taxon>
        <taxon>Fungi</taxon>
        <taxon>Fungi incertae sedis</taxon>
        <taxon>Mucoromycota</taxon>
        <taxon>Mucoromycotina</taxon>
        <taxon>Mucoromycetes</taxon>
        <taxon>Mucorales</taxon>
        <taxon>Syncephalastraceae</taxon>
        <taxon>Syncephalastrum</taxon>
    </lineage>
</organism>